<name>A0A922P0H8_9HYPH</name>
<evidence type="ECO:0000313" key="2">
    <source>
        <dbReference type="Proteomes" id="UP000052167"/>
    </source>
</evidence>
<gene>
    <name evidence="1" type="ORF">GV68_08770</name>
</gene>
<dbReference type="AlphaFoldDB" id="A0A922P0H8"/>
<dbReference type="Proteomes" id="UP000052167">
    <property type="component" value="Unassembled WGS sequence"/>
</dbReference>
<reference evidence="1 2" key="1">
    <citation type="submission" date="2014-06" db="EMBL/GenBank/DDBJ databases">
        <title>Rhizobium pelagicum/R2-400B4.</title>
        <authorList>
            <person name="Kimes N.E."/>
            <person name="Lopez-Perez M."/>
        </authorList>
    </citation>
    <scope>NUCLEOTIDE SEQUENCE [LARGE SCALE GENOMIC DNA]</scope>
    <source>
        <strain evidence="1 2">R2-400B4</strain>
    </source>
</reference>
<organism evidence="1 2">
    <name type="scientific">Pseudorhizobium pelagicum</name>
    <dbReference type="NCBI Taxonomy" id="1509405"/>
    <lineage>
        <taxon>Bacteria</taxon>
        <taxon>Pseudomonadati</taxon>
        <taxon>Pseudomonadota</taxon>
        <taxon>Alphaproteobacteria</taxon>
        <taxon>Hyphomicrobiales</taxon>
        <taxon>Rhizobiaceae</taxon>
        <taxon>Rhizobium/Agrobacterium group</taxon>
        <taxon>Pseudorhizobium</taxon>
    </lineage>
</organism>
<protein>
    <submittedName>
        <fullName evidence="1">Uncharacterized protein</fullName>
    </submittedName>
</protein>
<accession>A0A922P0H8</accession>
<dbReference type="EMBL" id="JOKJ01000019">
    <property type="protein sequence ID" value="KEQ05611.1"/>
    <property type="molecule type" value="Genomic_DNA"/>
</dbReference>
<proteinExistence type="predicted"/>
<sequence length="195" mass="22212">MSGELGLRPTDMARSEYLSLDTGVGNLLAHDIVEHINGISAIGTVTDELEALAVVMIVRNNYAAVVTEEDLAYDVIECFRYYNPKTKAPVTHKHKIFEDAIEQILDLATEKVSSEIDDYCAETWERFRYLARAHMRIGTRKFFKKYPSNCAEAEAYETFCSIQKAVQNTEIYDGARYQLNVVDTVCTIHSLYEDY</sequence>
<comment type="caution">
    <text evidence="1">The sequence shown here is derived from an EMBL/GenBank/DDBJ whole genome shotgun (WGS) entry which is preliminary data.</text>
</comment>
<evidence type="ECO:0000313" key="1">
    <source>
        <dbReference type="EMBL" id="KEQ05611.1"/>
    </source>
</evidence>
<keyword evidence="2" id="KW-1185">Reference proteome</keyword>